<dbReference type="Proteomes" id="UP000749559">
    <property type="component" value="Unassembled WGS sequence"/>
</dbReference>
<proteinExistence type="predicted"/>
<evidence type="ECO:0000256" key="1">
    <source>
        <dbReference type="ARBA" id="ARBA00004141"/>
    </source>
</evidence>
<name>A0A8J1T7C9_OWEFU</name>
<comment type="caution">
    <text evidence="5">The sequence shown here is derived from an EMBL/GenBank/DDBJ whole genome shotgun (WGS) entry which is preliminary data.</text>
</comment>
<dbReference type="GO" id="GO:0005886">
    <property type="term" value="C:plasma membrane"/>
    <property type="evidence" value="ECO:0007669"/>
    <property type="project" value="TreeGrafter"/>
</dbReference>
<dbReference type="Pfam" id="PF02535">
    <property type="entry name" value="Zip"/>
    <property type="match status" value="1"/>
</dbReference>
<dbReference type="OrthoDB" id="448280at2759"/>
<evidence type="ECO:0000313" key="5">
    <source>
        <dbReference type="EMBL" id="CAH1783599.1"/>
    </source>
</evidence>
<evidence type="ECO:0000313" key="6">
    <source>
        <dbReference type="Proteomes" id="UP000749559"/>
    </source>
</evidence>
<dbReference type="EMBL" id="CAIIXF020000005">
    <property type="protein sequence ID" value="CAH1783599.1"/>
    <property type="molecule type" value="Genomic_DNA"/>
</dbReference>
<comment type="subcellular location">
    <subcellularLocation>
        <location evidence="1">Membrane</location>
        <topology evidence="1">Multi-pass membrane protein</topology>
    </subcellularLocation>
</comment>
<dbReference type="AlphaFoldDB" id="A0A8J1T7C9"/>
<dbReference type="PANTHER" id="PTHR11040">
    <property type="entry name" value="ZINC/IRON TRANSPORTER"/>
    <property type="match status" value="1"/>
</dbReference>
<dbReference type="PANTHER" id="PTHR11040:SF140">
    <property type="entry name" value="ZRT (ZRT), IRT- (IRT-) LIKE PROTEIN TRANSPORTER"/>
    <property type="match status" value="1"/>
</dbReference>
<protein>
    <submittedName>
        <fullName evidence="5">Uncharacterized protein</fullName>
    </submittedName>
</protein>
<organism evidence="5 6">
    <name type="scientific">Owenia fusiformis</name>
    <name type="common">Polychaete worm</name>
    <dbReference type="NCBI Taxonomy" id="6347"/>
    <lineage>
        <taxon>Eukaryota</taxon>
        <taxon>Metazoa</taxon>
        <taxon>Spiralia</taxon>
        <taxon>Lophotrochozoa</taxon>
        <taxon>Annelida</taxon>
        <taxon>Polychaeta</taxon>
        <taxon>Sedentaria</taxon>
        <taxon>Canalipalpata</taxon>
        <taxon>Sabellida</taxon>
        <taxon>Oweniida</taxon>
        <taxon>Oweniidae</taxon>
        <taxon>Owenia</taxon>
    </lineage>
</organism>
<evidence type="ECO:0000256" key="3">
    <source>
        <dbReference type="ARBA" id="ARBA00022989"/>
    </source>
</evidence>
<dbReference type="GO" id="GO:0005385">
    <property type="term" value="F:zinc ion transmembrane transporter activity"/>
    <property type="evidence" value="ECO:0007669"/>
    <property type="project" value="TreeGrafter"/>
</dbReference>
<keyword evidence="2" id="KW-0812">Transmembrane</keyword>
<keyword evidence="4" id="KW-0472">Membrane</keyword>
<gene>
    <name evidence="5" type="ORF">OFUS_LOCUS9926</name>
</gene>
<evidence type="ECO:0000256" key="4">
    <source>
        <dbReference type="ARBA" id="ARBA00023136"/>
    </source>
</evidence>
<accession>A0A8J1T7C9</accession>
<evidence type="ECO:0000256" key="2">
    <source>
        <dbReference type="ARBA" id="ARBA00022692"/>
    </source>
</evidence>
<reference evidence="5" key="1">
    <citation type="submission" date="2022-03" db="EMBL/GenBank/DDBJ databases">
        <authorList>
            <person name="Martin C."/>
        </authorList>
    </citation>
    <scope>NUCLEOTIDE SEQUENCE</scope>
</reference>
<dbReference type="InterPro" id="IPR003689">
    <property type="entry name" value="ZIP"/>
</dbReference>
<sequence length="390" mass="42870">MEIWVAKVIILGALFLLTLSIGLLPITFIKRLQSGGHKFSISCLNCFAGGIFLGTTLLHLLPEAREHLIDSLKNDLNIDTEFPVSEFLVCLGFFLVLIVEGTALACGGATIIHVHDTHREEDHGHVEEIQIDLRNSKPIGKRDTAHLEKQRSESDPILKAETAFPNYTGIGGRNNKRSERVIDQTAAATAEGCRKYPKETLHDSCSDADCEISNYTEAHCHIDTNLQYREQRVKYIAAFVLLLALSFHSIFEGIALGLQESNAQIWLLFVSLAVHKAFIAFGMGSTFVETFAKIRTTVIFMCIFAIVTPIGIVAGILITIYGGDNGNNVATGVLQTIATGTFLYVTFFEVLGHEIGDHSKFSRPKDLLKLLATIIGFCCAATLQFIPDVD</sequence>
<keyword evidence="3" id="KW-1133">Transmembrane helix</keyword>
<keyword evidence="6" id="KW-1185">Reference proteome</keyword>